<evidence type="ECO:0008006" key="4">
    <source>
        <dbReference type="Google" id="ProtNLM"/>
    </source>
</evidence>
<comment type="similarity">
    <text evidence="1">Belongs to the UPF0111 family.</text>
</comment>
<dbReference type="OrthoDB" id="9797568at2"/>
<protein>
    <recommendedName>
        <fullName evidence="4">Phosphate transport regulator</fullName>
    </recommendedName>
</protein>
<sequence length="215" mass="24854">MGLNTFGRMFMPKNKVFYELFEDVAEKGHEMGLKLKEMVHEPDVNKRAAVLAQIEDLEHKNDDNTHRIFTELGRNFITPFDREDIHYLASSLDDIADYIFASAKKISFYNVNPKDTGIQKMADLILQGTVEIKKAVLGLRDMKNLREMTEAMVKVNSIENQADDVFDMSIEMLFQQENDFKEVIKKREIYQVMEIATDKCEDAANVIESIIIKYA</sequence>
<dbReference type="Gene3D" id="1.20.58.220">
    <property type="entry name" value="Phosphate transport system protein phou homolog 2, domain 2"/>
    <property type="match status" value="1"/>
</dbReference>
<accession>A0A1T4NJT9</accession>
<dbReference type="PANTHER" id="PTHR37298:SF1">
    <property type="entry name" value="UPF0111 PROTEIN YKAA"/>
    <property type="match status" value="1"/>
</dbReference>
<keyword evidence="3" id="KW-1185">Reference proteome</keyword>
<dbReference type="EMBL" id="FUWH01000004">
    <property type="protein sequence ID" value="SJZ79326.1"/>
    <property type="molecule type" value="Genomic_DNA"/>
</dbReference>
<dbReference type="Pfam" id="PF01865">
    <property type="entry name" value="PhoU_div"/>
    <property type="match status" value="1"/>
</dbReference>
<dbReference type="InterPro" id="IPR038078">
    <property type="entry name" value="PhoU-like_sf"/>
</dbReference>
<reference evidence="2 3" key="1">
    <citation type="submission" date="2017-02" db="EMBL/GenBank/DDBJ databases">
        <authorList>
            <person name="Peterson S.W."/>
        </authorList>
    </citation>
    <scope>NUCLEOTIDE SEQUENCE [LARGE SCALE GENOMIC DNA]</scope>
    <source>
        <strain evidence="2 3">DSM 22335</strain>
    </source>
</reference>
<dbReference type="AlphaFoldDB" id="A0A1T4NJT9"/>
<organism evidence="2 3">
    <name type="scientific">Sediminibacterium ginsengisoli</name>
    <dbReference type="NCBI Taxonomy" id="413434"/>
    <lineage>
        <taxon>Bacteria</taxon>
        <taxon>Pseudomonadati</taxon>
        <taxon>Bacteroidota</taxon>
        <taxon>Chitinophagia</taxon>
        <taxon>Chitinophagales</taxon>
        <taxon>Chitinophagaceae</taxon>
        <taxon>Sediminibacterium</taxon>
    </lineage>
</organism>
<evidence type="ECO:0000313" key="2">
    <source>
        <dbReference type="EMBL" id="SJZ79326.1"/>
    </source>
</evidence>
<name>A0A1T4NJT9_9BACT</name>
<dbReference type="STRING" id="413434.SAMN04488132_104286"/>
<gene>
    <name evidence="2" type="ORF">SAMN04488132_104286</name>
</gene>
<evidence type="ECO:0000313" key="3">
    <source>
        <dbReference type="Proteomes" id="UP000190888"/>
    </source>
</evidence>
<dbReference type="Proteomes" id="UP000190888">
    <property type="component" value="Unassembled WGS sequence"/>
</dbReference>
<dbReference type="InterPro" id="IPR018445">
    <property type="entry name" value="Put_Phosphate_transp_reg"/>
</dbReference>
<proteinExistence type="inferred from homology"/>
<dbReference type="InterPro" id="IPR052912">
    <property type="entry name" value="UPF0111_domain"/>
</dbReference>
<dbReference type="PANTHER" id="PTHR37298">
    <property type="entry name" value="UPF0111 PROTEIN YKAA"/>
    <property type="match status" value="1"/>
</dbReference>
<evidence type="ECO:0000256" key="1">
    <source>
        <dbReference type="ARBA" id="ARBA00008591"/>
    </source>
</evidence>
<dbReference type="RefSeq" id="WP_078831248.1">
    <property type="nucleotide sequence ID" value="NZ_FUWH01000004.1"/>
</dbReference>